<keyword evidence="1" id="KW-0472">Membrane</keyword>
<reference evidence="2" key="1">
    <citation type="submission" date="2019-10" db="EMBL/GenBank/DDBJ databases">
        <authorList>
            <person name="Soares A.E.R."/>
            <person name="Aleixo A."/>
            <person name="Schneider P."/>
            <person name="Miyaki C.Y."/>
            <person name="Schneider M.P."/>
            <person name="Mello C."/>
            <person name="Vasconcelos A.T.R."/>
        </authorList>
    </citation>
    <scope>NUCLEOTIDE SEQUENCE</scope>
    <source>
        <tissue evidence="2">Muscle</tissue>
    </source>
</reference>
<gene>
    <name evidence="2" type="ORF">WISP_57747</name>
</gene>
<proteinExistence type="predicted"/>
<evidence type="ECO:0000256" key="1">
    <source>
        <dbReference type="SAM" id="Phobius"/>
    </source>
</evidence>
<keyword evidence="1" id="KW-1133">Transmembrane helix</keyword>
<dbReference type="EMBL" id="WHWB01033594">
    <property type="protein sequence ID" value="KAJ7418741.1"/>
    <property type="molecule type" value="Genomic_DNA"/>
</dbReference>
<feature type="transmembrane region" description="Helical" evidence="1">
    <location>
        <begin position="59"/>
        <end position="80"/>
    </location>
</feature>
<name>A0ABQ9DBI2_9PASS</name>
<accession>A0ABQ9DBI2</accession>
<sequence length="126" mass="13482">MALGLVQVICLVVTPPNLFLQGMGSARSRGWLDAVQALLAVGKTWPCLVKSDLPGDLDFSLTLVNVAGPAPLFLLGYIVVKELWKRTVARSGLERESQEAIEALLQCTSKVCASRGGVSKEKMGNL</sequence>
<comment type="caution">
    <text evidence="2">The sequence shown here is derived from an EMBL/GenBank/DDBJ whole genome shotgun (WGS) entry which is preliminary data.</text>
</comment>
<keyword evidence="1" id="KW-0812">Transmembrane</keyword>
<evidence type="ECO:0000313" key="3">
    <source>
        <dbReference type="Proteomes" id="UP001145742"/>
    </source>
</evidence>
<organism evidence="2 3">
    <name type="scientific">Willisornis vidua</name>
    <name type="common">Xingu scale-backed antbird</name>
    <dbReference type="NCBI Taxonomy" id="1566151"/>
    <lineage>
        <taxon>Eukaryota</taxon>
        <taxon>Metazoa</taxon>
        <taxon>Chordata</taxon>
        <taxon>Craniata</taxon>
        <taxon>Vertebrata</taxon>
        <taxon>Euteleostomi</taxon>
        <taxon>Archelosauria</taxon>
        <taxon>Archosauria</taxon>
        <taxon>Dinosauria</taxon>
        <taxon>Saurischia</taxon>
        <taxon>Theropoda</taxon>
        <taxon>Coelurosauria</taxon>
        <taxon>Aves</taxon>
        <taxon>Neognathae</taxon>
        <taxon>Neoaves</taxon>
        <taxon>Telluraves</taxon>
        <taxon>Australaves</taxon>
        <taxon>Passeriformes</taxon>
        <taxon>Thamnophilidae</taxon>
        <taxon>Willisornis</taxon>
    </lineage>
</organism>
<dbReference type="Proteomes" id="UP001145742">
    <property type="component" value="Unassembled WGS sequence"/>
</dbReference>
<evidence type="ECO:0000313" key="2">
    <source>
        <dbReference type="EMBL" id="KAJ7418741.1"/>
    </source>
</evidence>
<keyword evidence="3" id="KW-1185">Reference proteome</keyword>
<protein>
    <submittedName>
        <fullName evidence="2">Uncharacterized protein</fullName>
    </submittedName>
</protein>